<protein>
    <submittedName>
        <fullName evidence="1">Uncharacterized protein</fullName>
    </submittedName>
</protein>
<organism evidence="1 2">
    <name type="scientific">Araneus ventricosus</name>
    <name type="common">Orbweaver spider</name>
    <name type="synonym">Epeira ventricosa</name>
    <dbReference type="NCBI Taxonomy" id="182803"/>
    <lineage>
        <taxon>Eukaryota</taxon>
        <taxon>Metazoa</taxon>
        <taxon>Ecdysozoa</taxon>
        <taxon>Arthropoda</taxon>
        <taxon>Chelicerata</taxon>
        <taxon>Arachnida</taxon>
        <taxon>Araneae</taxon>
        <taxon>Araneomorphae</taxon>
        <taxon>Entelegynae</taxon>
        <taxon>Araneoidea</taxon>
        <taxon>Araneidae</taxon>
        <taxon>Araneus</taxon>
    </lineage>
</organism>
<proteinExistence type="predicted"/>
<accession>A0A4Y2V528</accession>
<dbReference type="EMBL" id="BGPR01043733">
    <property type="protein sequence ID" value="GBO20375.1"/>
    <property type="molecule type" value="Genomic_DNA"/>
</dbReference>
<sequence>MFSRFLSTLSELVPFHFRIHARAPVRAAILYQFGKMVRVHSPSREEARGYGRRHLFKVYVPRSPRYVVPCPLLWDSGLRESIGLTQYGELWIRFADEYYHGSSWQPRPGTG</sequence>
<evidence type="ECO:0000313" key="1">
    <source>
        <dbReference type="EMBL" id="GBO20375.1"/>
    </source>
</evidence>
<dbReference type="Proteomes" id="UP000499080">
    <property type="component" value="Unassembled WGS sequence"/>
</dbReference>
<comment type="caution">
    <text evidence="1">The sequence shown here is derived from an EMBL/GenBank/DDBJ whole genome shotgun (WGS) entry which is preliminary data.</text>
</comment>
<dbReference type="AlphaFoldDB" id="A0A4Y2V528"/>
<name>A0A4Y2V528_ARAVE</name>
<keyword evidence="2" id="KW-1185">Reference proteome</keyword>
<reference evidence="1 2" key="1">
    <citation type="journal article" date="2019" name="Sci. Rep.">
        <title>Orb-weaving spider Araneus ventricosus genome elucidates the spidroin gene catalogue.</title>
        <authorList>
            <person name="Kono N."/>
            <person name="Nakamura H."/>
            <person name="Ohtoshi R."/>
            <person name="Moran D.A.P."/>
            <person name="Shinohara A."/>
            <person name="Yoshida Y."/>
            <person name="Fujiwara M."/>
            <person name="Mori M."/>
            <person name="Tomita M."/>
            <person name="Arakawa K."/>
        </authorList>
    </citation>
    <scope>NUCLEOTIDE SEQUENCE [LARGE SCALE GENOMIC DNA]</scope>
</reference>
<evidence type="ECO:0000313" key="2">
    <source>
        <dbReference type="Proteomes" id="UP000499080"/>
    </source>
</evidence>
<gene>
    <name evidence="1" type="ORF">AVEN_27513_1</name>
</gene>